<comment type="catalytic activity">
    <reaction evidence="11 12 13">
        <text>O-phospho-L-serine + 2-oxoglutarate = 3-phosphooxypyruvate + L-glutamate</text>
        <dbReference type="Rhea" id="RHEA:14329"/>
        <dbReference type="ChEBI" id="CHEBI:16810"/>
        <dbReference type="ChEBI" id="CHEBI:18110"/>
        <dbReference type="ChEBI" id="CHEBI:29985"/>
        <dbReference type="ChEBI" id="CHEBI:57524"/>
        <dbReference type="EC" id="2.6.1.52"/>
    </reaction>
</comment>
<keyword evidence="6 12" id="KW-0808">Transferase</keyword>
<dbReference type="NCBIfam" id="TIGR01364">
    <property type="entry name" value="serC_1"/>
    <property type="match status" value="1"/>
</dbReference>
<dbReference type="EC" id="2.6.1.52" evidence="12"/>
<reference evidence="15 16" key="1">
    <citation type="submission" date="2018-12" db="EMBL/GenBank/DDBJ databases">
        <title>three novel Halomonas strain isolated from plants.</title>
        <authorList>
            <person name="Sun C."/>
        </authorList>
    </citation>
    <scope>NUCLEOTIDE SEQUENCE [LARGE SCALE GENOMIC DNA]</scope>
    <source>
        <strain evidence="15 16">JCM 18142</strain>
    </source>
</reference>
<dbReference type="InterPro" id="IPR020578">
    <property type="entry name" value="Aminotrans_V_PyrdxlP_BS"/>
</dbReference>
<keyword evidence="16" id="KW-1185">Reference proteome</keyword>
<dbReference type="InterPro" id="IPR015422">
    <property type="entry name" value="PyrdxlP-dep_Trfase_small"/>
</dbReference>
<feature type="domain" description="Aminotransferase class V" evidence="14">
    <location>
        <begin position="5"/>
        <end position="355"/>
    </location>
</feature>
<dbReference type="InterPro" id="IPR022278">
    <property type="entry name" value="Pser_aminoTfrase"/>
</dbReference>
<dbReference type="GO" id="GO:0006564">
    <property type="term" value="P:L-serine biosynthetic process"/>
    <property type="evidence" value="ECO:0007669"/>
    <property type="project" value="UniProtKB-UniRule"/>
</dbReference>
<dbReference type="UniPathway" id="UPA00244">
    <property type="reaction ID" value="UER00311"/>
</dbReference>
<dbReference type="UniPathway" id="UPA00135">
    <property type="reaction ID" value="UER00197"/>
</dbReference>
<dbReference type="PANTHER" id="PTHR43247">
    <property type="entry name" value="PHOSPHOSERINE AMINOTRANSFERASE"/>
    <property type="match status" value="1"/>
</dbReference>
<proteinExistence type="inferred from homology"/>
<organism evidence="15 16">
    <name type="scientific">Vreelandella nanhaiensis</name>
    <dbReference type="NCBI Taxonomy" id="1258546"/>
    <lineage>
        <taxon>Bacteria</taxon>
        <taxon>Pseudomonadati</taxon>
        <taxon>Pseudomonadota</taxon>
        <taxon>Gammaproteobacteria</taxon>
        <taxon>Oceanospirillales</taxon>
        <taxon>Halomonadaceae</taxon>
        <taxon>Vreelandella</taxon>
    </lineage>
</organism>
<dbReference type="Proteomes" id="UP000287023">
    <property type="component" value="Unassembled WGS sequence"/>
</dbReference>
<dbReference type="FunFam" id="3.90.1150.10:FF:000006">
    <property type="entry name" value="Phosphoserine aminotransferase"/>
    <property type="match status" value="1"/>
</dbReference>
<dbReference type="CDD" id="cd00611">
    <property type="entry name" value="PSAT_like"/>
    <property type="match status" value="1"/>
</dbReference>
<comment type="pathway">
    <text evidence="1 12">Cofactor biosynthesis; pyridoxine 5'-phosphate biosynthesis; pyridoxine 5'-phosphate from D-erythrose 4-phosphate: step 3/5.</text>
</comment>
<evidence type="ECO:0000256" key="3">
    <source>
        <dbReference type="ARBA" id="ARBA00006904"/>
    </source>
</evidence>
<evidence type="ECO:0000256" key="4">
    <source>
        <dbReference type="ARBA" id="ARBA00022576"/>
    </source>
</evidence>
<dbReference type="FunFam" id="3.40.640.10:FF:000010">
    <property type="entry name" value="Phosphoserine aminotransferase"/>
    <property type="match status" value="1"/>
</dbReference>
<evidence type="ECO:0000256" key="5">
    <source>
        <dbReference type="ARBA" id="ARBA00022605"/>
    </source>
</evidence>
<comment type="function">
    <text evidence="12">Catalyzes the reversible conversion of 3-phosphohydroxypyruvate to phosphoserine and of 3-hydroxy-2-oxo-4-phosphonooxybutanoate to phosphohydroxythreonine.</text>
</comment>
<comment type="catalytic activity">
    <reaction evidence="10 12">
        <text>4-(phosphooxy)-L-threonine + 2-oxoglutarate = (R)-3-hydroxy-2-oxo-4-phosphooxybutanoate + L-glutamate</text>
        <dbReference type="Rhea" id="RHEA:16573"/>
        <dbReference type="ChEBI" id="CHEBI:16810"/>
        <dbReference type="ChEBI" id="CHEBI:29985"/>
        <dbReference type="ChEBI" id="CHEBI:58452"/>
        <dbReference type="ChEBI" id="CHEBI:58538"/>
        <dbReference type="EC" id="2.6.1.52"/>
    </reaction>
</comment>
<feature type="binding site" evidence="12">
    <location>
        <begin position="243"/>
        <end position="244"/>
    </location>
    <ligand>
        <name>pyridoxal 5'-phosphate</name>
        <dbReference type="ChEBI" id="CHEBI:597326"/>
    </ligand>
</feature>
<evidence type="ECO:0000256" key="10">
    <source>
        <dbReference type="ARBA" id="ARBA00047630"/>
    </source>
</evidence>
<protein>
    <recommendedName>
        <fullName evidence="12">Phosphoserine aminotransferase</fullName>
        <ecNumber evidence="12">2.6.1.52</ecNumber>
    </recommendedName>
    <alternativeName>
        <fullName evidence="12">Phosphohydroxythreonine aminotransferase</fullName>
        <shortName evidence="12">PSAT</shortName>
    </alternativeName>
</protein>
<comment type="caution">
    <text evidence="12">Lacks conserved residue(s) required for the propagation of feature annotation.</text>
</comment>
<dbReference type="GO" id="GO:0004648">
    <property type="term" value="F:O-phospho-L-serine:2-oxoglutarate aminotransferase activity"/>
    <property type="evidence" value="ECO:0007669"/>
    <property type="project" value="UniProtKB-UniRule"/>
</dbReference>
<dbReference type="PIRSF" id="PIRSF000525">
    <property type="entry name" value="SerC"/>
    <property type="match status" value="1"/>
</dbReference>
<keyword evidence="4 12" id="KW-0032">Aminotransferase</keyword>
<dbReference type="GO" id="GO:0005737">
    <property type="term" value="C:cytoplasm"/>
    <property type="evidence" value="ECO:0007669"/>
    <property type="project" value="UniProtKB-SubCell"/>
</dbReference>
<comment type="caution">
    <text evidence="15">The sequence shown here is derived from an EMBL/GenBank/DDBJ whole genome shotgun (WGS) entry which is preliminary data.</text>
</comment>
<gene>
    <name evidence="12 15" type="primary">serC</name>
    <name evidence="15" type="ORF">ELY38_10060</name>
</gene>
<dbReference type="GO" id="GO:0008615">
    <property type="term" value="P:pyridoxine biosynthetic process"/>
    <property type="evidence" value="ECO:0007669"/>
    <property type="project" value="UniProtKB-UniRule"/>
</dbReference>
<comment type="pathway">
    <text evidence="2 12 13">Amino-acid biosynthesis; L-serine biosynthesis; L-serine from 3-phospho-D-glycerate: step 2/3.</text>
</comment>
<comment type="cofactor">
    <cofactor evidence="12">
        <name>pyridoxal 5'-phosphate</name>
        <dbReference type="ChEBI" id="CHEBI:597326"/>
    </cofactor>
    <text evidence="12">Binds 1 pyridoxal phosphate per subunit.</text>
</comment>
<keyword evidence="7 12" id="KW-0663">Pyridoxal phosphate</keyword>
<evidence type="ECO:0000256" key="12">
    <source>
        <dbReference type="HAMAP-Rule" id="MF_00160"/>
    </source>
</evidence>
<dbReference type="PROSITE" id="PS00595">
    <property type="entry name" value="AA_TRANSFER_CLASS_5"/>
    <property type="match status" value="1"/>
</dbReference>
<dbReference type="Pfam" id="PF00266">
    <property type="entry name" value="Aminotran_5"/>
    <property type="match status" value="1"/>
</dbReference>
<evidence type="ECO:0000256" key="1">
    <source>
        <dbReference type="ARBA" id="ARBA00004915"/>
    </source>
</evidence>
<dbReference type="PANTHER" id="PTHR43247:SF1">
    <property type="entry name" value="PHOSPHOSERINE AMINOTRANSFERASE"/>
    <property type="match status" value="1"/>
</dbReference>
<feature type="modified residue" description="N6-(pyridoxal phosphate)lysine" evidence="12">
    <location>
        <position position="202"/>
    </location>
</feature>
<dbReference type="NCBIfam" id="NF003764">
    <property type="entry name" value="PRK05355.1"/>
    <property type="match status" value="1"/>
</dbReference>
<feature type="binding site" evidence="12">
    <location>
        <position position="102"/>
    </location>
    <ligand>
        <name>pyridoxal 5'-phosphate</name>
        <dbReference type="ChEBI" id="CHEBI:597326"/>
    </ligand>
</feature>
<evidence type="ECO:0000256" key="2">
    <source>
        <dbReference type="ARBA" id="ARBA00005099"/>
    </source>
</evidence>
<feature type="binding site" evidence="12">
    <location>
        <position position="42"/>
    </location>
    <ligand>
        <name>L-glutamate</name>
        <dbReference type="ChEBI" id="CHEBI:29985"/>
    </ligand>
</feature>
<dbReference type="InterPro" id="IPR015421">
    <property type="entry name" value="PyrdxlP-dep_Trfase_major"/>
</dbReference>
<comment type="subcellular location">
    <subcellularLocation>
        <location evidence="12">Cytoplasm</location>
    </subcellularLocation>
</comment>
<evidence type="ECO:0000256" key="9">
    <source>
        <dbReference type="ARBA" id="ARBA00023299"/>
    </source>
</evidence>
<keyword evidence="9 12" id="KW-0718">Serine biosynthesis</keyword>
<comment type="similarity">
    <text evidence="3 12">Belongs to the class-V pyridoxal-phosphate-dependent aminotransferase family. SerC subfamily.</text>
</comment>
<sequence>MTRHYNFCAGPAALPVAVLERARNELVDYQGRGLSVMEMSHRSDEFVAIAEQAEADFRKLLGVPDNYRVLFLQGGASMQFAMLPMNLLGQGGSANFIQTGIWGKKALSEAKRLGYACHVAGSSEPNGHTAVPGQDSLEISSDAAYLHYTSNETIGGLEFDYTPHKERSDGVSVPLVCDMSSNILSKPIDVADFGIIYAGAQKNIGPAGLTLVVVRDDLLGHGKPNIPSLFDYQLLAEAGSMVNTPPTYAWYLAGLVFQWLRDDIGGLTAMDAINQRKAEILYRAIDASDFYSNPIAMANRSRMNVPFVLADSALDKAFLQEAEQAGLLNLKGHRSVGGMRASLYNAVPEEAVEALVAFMADFEQRRG</sequence>
<evidence type="ECO:0000313" key="16">
    <source>
        <dbReference type="Proteomes" id="UP000287023"/>
    </source>
</evidence>
<evidence type="ECO:0000256" key="11">
    <source>
        <dbReference type="ARBA" id="ARBA00049007"/>
    </source>
</evidence>
<evidence type="ECO:0000256" key="13">
    <source>
        <dbReference type="RuleBase" id="RU004505"/>
    </source>
</evidence>
<dbReference type="Gene3D" id="3.40.640.10">
    <property type="entry name" value="Type I PLP-dependent aspartate aminotransferase-like (Major domain)"/>
    <property type="match status" value="1"/>
</dbReference>
<evidence type="ECO:0000313" key="15">
    <source>
        <dbReference type="EMBL" id="RUR31787.1"/>
    </source>
</evidence>
<feature type="binding site" evidence="12">
    <location>
        <position position="153"/>
    </location>
    <ligand>
        <name>pyridoxal 5'-phosphate</name>
        <dbReference type="ChEBI" id="CHEBI:597326"/>
    </ligand>
</feature>
<evidence type="ECO:0000256" key="7">
    <source>
        <dbReference type="ARBA" id="ARBA00022898"/>
    </source>
</evidence>
<dbReference type="EMBL" id="RZHF01000014">
    <property type="protein sequence ID" value="RUR31787.1"/>
    <property type="molecule type" value="Genomic_DNA"/>
</dbReference>
<dbReference type="GO" id="GO:0030170">
    <property type="term" value="F:pyridoxal phosphate binding"/>
    <property type="evidence" value="ECO:0007669"/>
    <property type="project" value="UniProtKB-UniRule"/>
</dbReference>
<feature type="binding site" evidence="12">
    <location>
        <begin position="76"/>
        <end position="77"/>
    </location>
    <ligand>
        <name>pyridoxal 5'-phosphate</name>
        <dbReference type="ChEBI" id="CHEBI:597326"/>
    </ligand>
</feature>
<keyword evidence="8 12" id="KW-0664">Pyridoxine biosynthesis</keyword>
<evidence type="ECO:0000256" key="6">
    <source>
        <dbReference type="ARBA" id="ARBA00022679"/>
    </source>
</evidence>
<dbReference type="AlphaFoldDB" id="A0A3S0W4Z0"/>
<comment type="subunit">
    <text evidence="12">Homodimer.</text>
</comment>
<feature type="binding site" evidence="12">
    <location>
        <position position="178"/>
    </location>
    <ligand>
        <name>pyridoxal 5'-phosphate</name>
        <dbReference type="ChEBI" id="CHEBI:597326"/>
    </ligand>
</feature>
<dbReference type="RefSeq" id="WP_127061873.1">
    <property type="nucleotide sequence ID" value="NZ_RZHF01000014.1"/>
</dbReference>
<dbReference type="HAMAP" id="MF_00160">
    <property type="entry name" value="SerC_aminotrans_5"/>
    <property type="match status" value="1"/>
</dbReference>
<evidence type="ECO:0000259" key="14">
    <source>
        <dbReference type="Pfam" id="PF00266"/>
    </source>
</evidence>
<dbReference type="SUPFAM" id="SSF53383">
    <property type="entry name" value="PLP-dependent transferases"/>
    <property type="match status" value="1"/>
</dbReference>
<feature type="binding site" evidence="12">
    <location>
        <position position="201"/>
    </location>
    <ligand>
        <name>pyridoxal 5'-phosphate</name>
        <dbReference type="ChEBI" id="CHEBI:597326"/>
    </ligand>
</feature>
<name>A0A3S0W4Z0_9GAMM</name>
<keyword evidence="12" id="KW-0963">Cytoplasm</keyword>
<dbReference type="InterPro" id="IPR015424">
    <property type="entry name" value="PyrdxlP-dep_Trfase"/>
</dbReference>
<dbReference type="OrthoDB" id="9809412at2"/>
<accession>A0A3S0W4Z0</accession>
<keyword evidence="5 12" id="KW-0028">Amino-acid biosynthesis</keyword>
<dbReference type="InterPro" id="IPR000192">
    <property type="entry name" value="Aminotrans_V_dom"/>
</dbReference>
<dbReference type="Gene3D" id="3.90.1150.10">
    <property type="entry name" value="Aspartate Aminotransferase, domain 1"/>
    <property type="match status" value="1"/>
</dbReference>
<evidence type="ECO:0000256" key="8">
    <source>
        <dbReference type="ARBA" id="ARBA00023096"/>
    </source>
</evidence>